<comment type="caution">
    <text evidence="7">The sequence shown here is derived from an EMBL/GenBank/DDBJ whole genome shotgun (WGS) entry which is preliminary data.</text>
</comment>
<reference evidence="7 8" key="1">
    <citation type="journal article" date="2016" name="Appl. Environ. Microbiol.">
        <title>Lack of Overt Genome Reduction in the Bryostatin-Producing Bryozoan Symbiont "Candidatus Endobugula sertula".</title>
        <authorList>
            <person name="Miller I.J."/>
            <person name="Vanee N."/>
            <person name="Fong S.S."/>
            <person name="Lim-Fong G.E."/>
            <person name="Kwan J.C."/>
        </authorList>
    </citation>
    <scope>NUCLEOTIDE SEQUENCE [LARGE SCALE GENOMIC DNA]</scope>
    <source>
        <strain evidence="7">AB1-4</strain>
    </source>
</reference>
<dbReference type="AlphaFoldDB" id="A0A1D2QNP4"/>
<feature type="transmembrane region" description="Helical" evidence="5">
    <location>
        <begin position="110"/>
        <end position="139"/>
    </location>
</feature>
<dbReference type="PANTHER" id="PTHR22911:SF6">
    <property type="entry name" value="SOLUTE CARRIER FAMILY 35 MEMBER G1"/>
    <property type="match status" value="1"/>
</dbReference>
<dbReference type="STRING" id="62101.AB835_09940"/>
<dbReference type="PANTHER" id="PTHR22911">
    <property type="entry name" value="ACYL-MALONYL CONDENSING ENZYME-RELATED"/>
    <property type="match status" value="1"/>
</dbReference>
<dbReference type="EMBL" id="MDLC01000035">
    <property type="protein sequence ID" value="ODS23209.1"/>
    <property type="molecule type" value="Genomic_DNA"/>
</dbReference>
<name>A0A1D2QNP4_9GAMM</name>
<gene>
    <name evidence="7" type="ORF">AB835_09940</name>
</gene>
<evidence type="ECO:0000256" key="5">
    <source>
        <dbReference type="SAM" id="Phobius"/>
    </source>
</evidence>
<sequence length="156" mass="17359">MWLIDVIPVGIRYMMMSALGFALMGVFVKIAGIQGVPLMEIVAARALISAILSYSDVRRKKVPLFGQRRGLLLLRGLVGSLALMCVYYSLVNLPFAEATVLQYLNPMFTALLALFFLGERLQLATVMCIVFSFLGLLAYSTEDDHRQRLNMIAFSS</sequence>
<proteinExistence type="predicted"/>
<organism evidence="7 8">
    <name type="scientific">Candidatus Endobugula sertula</name>
    <name type="common">Bugula neritina bacterial symbiont</name>
    <dbReference type="NCBI Taxonomy" id="62101"/>
    <lineage>
        <taxon>Bacteria</taxon>
        <taxon>Pseudomonadati</taxon>
        <taxon>Pseudomonadota</taxon>
        <taxon>Gammaproteobacteria</taxon>
        <taxon>Cellvibrionales</taxon>
        <taxon>Cellvibrionaceae</taxon>
        <taxon>Candidatus Endobugula</taxon>
    </lineage>
</organism>
<feature type="transmembrane region" description="Helical" evidence="5">
    <location>
        <begin position="12"/>
        <end position="32"/>
    </location>
</feature>
<dbReference type="GO" id="GO:0016020">
    <property type="term" value="C:membrane"/>
    <property type="evidence" value="ECO:0007669"/>
    <property type="project" value="UniProtKB-SubCell"/>
</dbReference>
<feature type="transmembrane region" description="Helical" evidence="5">
    <location>
        <begin position="69"/>
        <end position="90"/>
    </location>
</feature>
<evidence type="ECO:0000256" key="2">
    <source>
        <dbReference type="ARBA" id="ARBA00022692"/>
    </source>
</evidence>
<comment type="subcellular location">
    <subcellularLocation>
        <location evidence="1">Membrane</location>
        <topology evidence="1">Multi-pass membrane protein</topology>
    </subcellularLocation>
</comment>
<keyword evidence="4 5" id="KW-0472">Membrane</keyword>
<evidence type="ECO:0000313" key="8">
    <source>
        <dbReference type="Proteomes" id="UP000242502"/>
    </source>
</evidence>
<evidence type="ECO:0000256" key="4">
    <source>
        <dbReference type="ARBA" id="ARBA00023136"/>
    </source>
</evidence>
<evidence type="ECO:0000256" key="1">
    <source>
        <dbReference type="ARBA" id="ARBA00004141"/>
    </source>
</evidence>
<evidence type="ECO:0000256" key="3">
    <source>
        <dbReference type="ARBA" id="ARBA00022989"/>
    </source>
</evidence>
<evidence type="ECO:0000259" key="6">
    <source>
        <dbReference type="Pfam" id="PF00892"/>
    </source>
</evidence>
<keyword evidence="3 5" id="KW-1133">Transmembrane helix</keyword>
<dbReference type="SUPFAM" id="SSF103481">
    <property type="entry name" value="Multidrug resistance efflux transporter EmrE"/>
    <property type="match status" value="1"/>
</dbReference>
<protein>
    <recommendedName>
        <fullName evidence="6">EamA domain-containing protein</fullName>
    </recommendedName>
</protein>
<keyword evidence="2 5" id="KW-0812">Transmembrane</keyword>
<accession>A0A1D2QNP4</accession>
<dbReference type="InterPro" id="IPR000620">
    <property type="entry name" value="EamA_dom"/>
</dbReference>
<dbReference type="Pfam" id="PF00892">
    <property type="entry name" value="EamA"/>
    <property type="match status" value="1"/>
</dbReference>
<evidence type="ECO:0000313" key="7">
    <source>
        <dbReference type="EMBL" id="ODS23209.1"/>
    </source>
</evidence>
<feature type="domain" description="EamA" evidence="6">
    <location>
        <begin position="10"/>
        <end position="139"/>
    </location>
</feature>
<dbReference type="Proteomes" id="UP000242502">
    <property type="component" value="Unassembled WGS sequence"/>
</dbReference>
<dbReference type="InterPro" id="IPR037185">
    <property type="entry name" value="EmrE-like"/>
</dbReference>